<proteinExistence type="predicted"/>
<sequence length="190" mass="21738">MYKKDFVNNKIIIVISVVITIGIIVFSLTQIDENKTSSKFEGTDEISSMLKKIEEDKIKNDESDSPYVPAKRDWPSSGPIKIDRSQYVLGEKVFINFDEMNENVRGKLIISKITNFTHGQIYKTIDFRGGESQQNVYFGIYPSLSRQFCTADDLVGNWEVIFEGVNLESIQFKIIDEMIPGMDYSFESVC</sequence>
<organism evidence="2 3">
    <name type="scientific">Candidatus Nitrosomarinus catalinensis</name>
    <dbReference type="NCBI Taxonomy" id="1898749"/>
    <lineage>
        <taxon>Archaea</taxon>
        <taxon>Nitrososphaerota</taxon>
        <taxon>Nitrososphaeria</taxon>
        <taxon>Nitrosopumilales</taxon>
        <taxon>Nitrosopumilaceae</taxon>
        <taxon>Candidatus Nitrosomarinus</taxon>
    </lineage>
</organism>
<accession>A0A2Z2HI04</accession>
<keyword evidence="1" id="KW-1133">Transmembrane helix</keyword>
<dbReference type="EMBL" id="CP021324">
    <property type="protein sequence ID" value="ARS63841.1"/>
    <property type="molecule type" value="Genomic_DNA"/>
</dbReference>
<dbReference type="AlphaFoldDB" id="A0A2Z2HI04"/>
<dbReference type="Proteomes" id="UP000249949">
    <property type="component" value="Chromosome"/>
</dbReference>
<keyword evidence="1" id="KW-0472">Membrane</keyword>
<name>A0A2Z2HI04_9ARCH</name>
<feature type="transmembrane region" description="Helical" evidence="1">
    <location>
        <begin position="12"/>
        <end position="31"/>
    </location>
</feature>
<reference evidence="2 3" key="1">
    <citation type="journal article" date="2017" name="Environ. Microbiol.">
        <title>Genome and epigenome of a novel marine Thaumarchaeota strain suggest viral infection, phosphorothioation DNA modification and multiple restriction systems.</title>
        <authorList>
            <person name="Ahlgren N.A."/>
            <person name="Chen Y."/>
            <person name="Needham D.M."/>
            <person name="Parada A.E."/>
            <person name="Sachdeva R."/>
            <person name="Trinh V."/>
            <person name="Chen T."/>
            <person name="Fuhrman J.A."/>
        </authorList>
    </citation>
    <scope>NUCLEOTIDE SEQUENCE [LARGE SCALE GENOMIC DNA]</scope>
    <source>
        <strain evidence="2 3">SPOT01</strain>
    </source>
</reference>
<evidence type="ECO:0000256" key="1">
    <source>
        <dbReference type="SAM" id="Phobius"/>
    </source>
</evidence>
<keyword evidence="3" id="KW-1185">Reference proteome</keyword>
<keyword evidence="1" id="KW-0812">Transmembrane</keyword>
<gene>
    <name evidence="2" type="ORF">NMSP_0210</name>
</gene>
<dbReference type="KEGG" id="nct:NMSP_0210"/>
<evidence type="ECO:0000313" key="2">
    <source>
        <dbReference type="EMBL" id="ARS63841.1"/>
    </source>
</evidence>
<evidence type="ECO:0000313" key="3">
    <source>
        <dbReference type="Proteomes" id="UP000249949"/>
    </source>
</evidence>
<protein>
    <submittedName>
        <fullName evidence="2">Uncharacterized protein</fullName>
    </submittedName>
</protein>